<evidence type="ECO:0000313" key="2">
    <source>
        <dbReference type="EMBL" id="MBP3982910.1"/>
    </source>
</evidence>
<evidence type="ECO:0000313" key="3">
    <source>
        <dbReference type="Proteomes" id="UP000673447"/>
    </source>
</evidence>
<dbReference type="RefSeq" id="WP_210534788.1">
    <property type="nucleotide sequence ID" value="NZ_JAGKTC010000001.1"/>
</dbReference>
<dbReference type="Gene3D" id="2.60.120.10">
    <property type="entry name" value="Jelly Rolls"/>
    <property type="match status" value="2"/>
</dbReference>
<feature type="domain" description="(S)-ureidoglycine aminohydrolase cupin" evidence="1">
    <location>
        <begin position="156"/>
        <end position="229"/>
    </location>
</feature>
<dbReference type="InterPro" id="IPR008579">
    <property type="entry name" value="UGlyAH_Cupin_dom"/>
</dbReference>
<feature type="domain" description="(S)-ureidoglycine aminohydrolase cupin" evidence="1">
    <location>
        <begin position="43"/>
        <end position="102"/>
    </location>
</feature>
<evidence type="ECO:0000259" key="1">
    <source>
        <dbReference type="Pfam" id="PF05899"/>
    </source>
</evidence>
<accession>A0A940WX05</accession>
<sequence length="235" mass="25699">MNAPLGYPSFFDLREFAQSARASLSAGGGLARSYVQLPPGPVAVGALRVAQGEHREPVDGDEFVIVEEGEVSLRVDGLESKLAPGESAVIRAGSEVRWTARDAATLVFMRYQAQPGQDAGVVPIDYAAELAPSGAPLAELLTTPTPACRNFTDHRSTDGEFVCGTWDSTPYTRRAMRYRHYELMYLLDGEVSFEDEVGARATFAKGDIFLVRQGAECSWDSQVYVRKVYAIWRPA</sequence>
<dbReference type="InterPro" id="IPR011051">
    <property type="entry name" value="RmlC_Cupin_sf"/>
</dbReference>
<reference evidence="2" key="1">
    <citation type="journal article" date="2016" name="Int. J. Syst. Evol. Microbiol.">
        <title>Pseudoxanthomonas helianthi sp. nov., isolated from roots of Jerusalem artichoke (Helianthus tuberosus).</title>
        <authorList>
            <person name="Kittiwongwattana C."/>
            <person name="Thawai C."/>
        </authorList>
    </citation>
    <scope>NUCLEOTIDE SEQUENCE</scope>
    <source>
        <strain evidence="2">110414</strain>
    </source>
</reference>
<organism evidence="2 3">
    <name type="scientific">Pseudoxanthomonas helianthi</name>
    <dbReference type="NCBI Taxonomy" id="1453541"/>
    <lineage>
        <taxon>Bacteria</taxon>
        <taxon>Pseudomonadati</taxon>
        <taxon>Pseudomonadota</taxon>
        <taxon>Gammaproteobacteria</taxon>
        <taxon>Lysobacterales</taxon>
        <taxon>Lysobacteraceae</taxon>
        <taxon>Pseudoxanthomonas</taxon>
    </lineage>
</organism>
<dbReference type="PANTHER" id="PTHR40943:SF1">
    <property type="entry name" value="CYTOPLASMIC PROTEIN"/>
    <property type="match status" value="1"/>
</dbReference>
<protein>
    <submittedName>
        <fullName evidence="2">DUF861 domain-containing protein</fullName>
    </submittedName>
</protein>
<dbReference type="Pfam" id="PF05899">
    <property type="entry name" value="Cupin_3"/>
    <property type="match status" value="2"/>
</dbReference>
<proteinExistence type="predicted"/>
<dbReference type="Proteomes" id="UP000673447">
    <property type="component" value="Unassembled WGS sequence"/>
</dbReference>
<comment type="caution">
    <text evidence="2">The sequence shown here is derived from an EMBL/GenBank/DDBJ whole genome shotgun (WGS) entry which is preliminary data.</text>
</comment>
<dbReference type="AlphaFoldDB" id="A0A940WX05"/>
<keyword evidence="3" id="KW-1185">Reference proteome</keyword>
<name>A0A940WX05_9GAMM</name>
<gene>
    <name evidence="2" type="ORF">J5837_00615</name>
</gene>
<dbReference type="EMBL" id="JAGKTC010000001">
    <property type="protein sequence ID" value="MBP3982910.1"/>
    <property type="molecule type" value="Genomic_DNA"/>
</dbReference>
<dbReference type="SUPFAM" id="SSF51182">
    <property type="entry name" value="RmlC-like cupins"/>
    <property type="match status" value="1"/>
</dbReference>
<dbReference type="InterPro" id="IPR014710">
    <property type="entry name" value="RmlC-like_jellyroll"/>
</dbReference>
<reference evidence="2" key="2">
    <citation type="submission" date="2021-03" db="EMBL/GenBank/DDBJ databases">
        <authorList>
            <person name="Cao W."/>
        </authorList>
    </citation>
    <scope>NUCLEOTIDE SEQUENCE</scope>
    <source>
        <strain evidence="2">110414</strain>
    </source>
</reference>
<dbReference type="PANTHER" id="PTHR40943">
    <property type="entry name" value="CYTOPLASMIC PROTEIN-RELATED"/>
    <property type="match status" value="1"/>
</dbReference>